<feature type="region of interest" description="Disordered" evidence="1">
    <location>
        <begin position="283"/>
        <end position="351"/>
    </location>
</feature>
<reference evidence="3" key="1">
    <citation type="journal article" date="2020" name="Stud. Mycol.">
        <title>101 Dothideomycetes genomes: a test case for predicting lifestyles and emergence of pathogens.</title>
        <authorList>
            <person name="Haridas S."/>
            <person name="Albert R."/>
            <person name="Binder M."/>
            <person name="Bloem J."/>
            <person name="Labutti K."/>
            <person name="Salamov A."/>
            <person name="Andreopoulos B."/>
            <person name="Baker S."/>
            <person name="Barry K."/>
            <person name="Bills G."/>
            <person name="Bluhm B."/>
            <person name="Cannon C."/>
            <person name="Castanera R."/>
            <person name="Culley D."/>
            <person name="Daum C."/>
            <person name="Ezra D."/>
            <person name="Gonzalez J."/>
            <person name="Henrissat B."/>
            <person name="Kuo A."/>
            <person name="Liang C."/>
            <person name="Lipzen A."/>
            <person name="Lutzoni F."/>
            <person name="Magnuson J."/>
            <person name="Mondo S."/>
            <person name="Nolan M."/>
            <person name="Ohm R."/>
            <person name="Pangilinan J."/>
            <person name="Park H.-J."/>
            <person name="Ramirez L."/>
            <person name="Alfaro M."/>
            <person name="Sun H."/>
            <person name="Tritt A."/>
            <person name="Yoshinaga Y."/>
            <person name="Zwiers L.-H."/>
            <person name="Turgeon B."/>
            <person name="Goodwin S."/>
            <person name="Spatafora J."/>
            <person name="Crous P."/>
            <person name="Grigoriev I."/>
        </authorList>
    </citation>
    <scope>NUCLEOTIDE SEQUENCE</scope>
    <source>
        <strain evidence="3">CBS 627.86</strain>
    </source>
</reference>
<dbReference type="GO" id="GO:0005634">
    <property type="term" value="C:nucleus"/>
    <property type="evidence" value="ECO:0007669"/>
    <property type="project" value="TreeGrafter"/>
</dbReference>
<dbReference type="AlphaFoldDB" id="A0A6A5YHW8"/>
<evidence type="ECO:0000256" key="1">
    <source>
        <dbReference type="SAM" id="MobiDB-lite"/>
    </source>
</evidence>
<dbReference type="OrthoDB" id="5953249at2759"/>
<accession>A0A6A5YHW8</accession>
<feature type="domain" description="Gfd2/YDR514C-like C-terminal" evidence="2">
    <location>
        <begin position="28"/>
        <end position="222"/>
    </location>
</feature>
<protein>
    <recommendedName>
        <fullName evidence="2">Gfd2/YDR514C-like C-terminal domain-containing protein</fullName>
    </recommendedName>
</protein>
<dbReference type="PANTHER" id="PTHR28083:SF1">
    <property type="entry name" value="GOOD FOR FULL DBP5 ACTIVITY PROTEIN 2"/>
    <property type="match status" value="1"/>
</dbReference>
<dbReference type="InterPro" id="IPR040151">
    <property type="entry name" value="Gfd2/YDR514C-like"/>
</dbReference>
<dbReference type="Pfam" id="PF21762">
    <property type="entry name" value="DEDDh_C"/>
    <property type="match status" value="1"/>
</dbReference>
<dbReference type="InterPro" id="IPR048519">
    <property type="entry name" value="Gfd2/YDR514C-like_C"/>
</dbReference>
<dbReference type="Proteomes" id="UP000799770">
    <property type="component" value="Unassembled WGS sequence"/>
</dbReference>
<sequence>MATPLDQDLSRQLIANALGLTNNGLDCVFVAGDFEWRSDQDNRMTEFGLAKLDTRDLQGLDPGRDGINWIKKLSATHFWIADTVDLKPSETQSGYDRFKKPLYAADRFDFGNSTVIPLQDLKKNIQGCFNIVDDRDTTGRTYRQIVLVVQGWSNEKQEFERIDMDIGQIKTVHCVVDTQVIHSTIWSENPALPVAMVDWLGKRPEHMHNGANDAIYTLAWLILGALWREAFAAQQSGDWTLMNSVFPLMRSEGILATQALQDQIAETQGSRCTLCRRFGHTGPESPLCSGKAPVPIPPRPKTPPKDKDQNKGKDKLDTAEHGAEKQDDEKPGKKKRDKERKSKDPFENLSDNPWIATMERVELREDRPILTLRATTDILSAKSAADGSQAAQDLDSEAAGPEGDEFPPSAPAKDNGQAAQDLSLDNDGREQSPDMDSGDSLPPADGPVDDGFAPLCLDLETGESKYFDKSVWKRQTRWFVDLLLSPDSTLQPFGPPPPFQQSK</sequence>
<proteinExistence type="predicted"/>
<evidence type="ECO:0000313" key="4">
    <source>
        <dbReference type="Proteomes" id="UP000799770"/>
    </source>
</evidence>
<dbReference type="PANTHER" id="PTHR28083">
    <property type="entry name" value="GOOD FOR FULL DBP5 ACTIVITY PROTEIN 2"/>
    <property type="match status" value="1"/>
</dbReference>
<feature type="region of interest" description="Disordered" evidence="1">
    <location>
        <begin position="382"/>
        <end position="455"/>
    </location>
</feature>
<name>A0A6A5YHW8_9PLEO</name>
<dbReference type="EMBL" id="ML977359">
    <property type="protein sequence ID" value="KAF2106839.1"/>
    <property type="molecule type" value="Genomic_DNA"/>
</dbReference>
<organism evidence="3 4">
    <name type="scientific">Lophiotrema nucula</name>
    <dbReference type="NCBI Taxonomy" id="690887"/>
    <lineage>
        <taxon>Eukaryota</taxon>
        <taxon>Fungi</taxon>
        <taxon>Dikarya</taxon>
        <taxon>Ascomycota</taxon>
        <taxon>Pezizomycotina</taxon>
        <taxon>Dothideomycetes</taxon>
        <taxon>Pleosporomycetidae</taxon>
        <taxon>Pleosporales</taxon>
        <taxon>Lophiotremataceae</taxon>
        <taxon>Lophiotrema</taxon>
    </lineage>
</organism>
<evidence type="ECO:0000259" key="2">
    <source>
        <dbReference type="Pfam" id="PF21762"/>
    </source>
</evidence>
<feature type="compositionally biased region" description="Basic and acidic residues" evidence="1">
    <location>
        <begin position="303"/>
        <end position="331"/>
    </location>
</feature>
<keyword evidence="4" id="KW-1185">Reference proteome</keyword>
<evidence type="ECO:0000313" key="3">
    <source>
        <dbReference type="EMBL" id="KAF2106839.1"/>
    </source>
</evidence>
<gene>
    <name evidence="3" type="ORF">BDV96DRAFT_607098</name>
</gene>